<dbReference type="InterPro" id="IPR004294">
    <property type="entry name" value="Carotenoid_Oase"/>
</dbReference>
<proteinExistence type="inferred from homology"/>
<evidence type="ECO:0000256" key="2">
    <source>
        <dbReference type="ARBA" id="ARBA00022723"/>
    </source>
</evidence>
<accession>A0ABV9RSL6</accession>
<keyword evidence="4" id="KW-0223">Dioxygenase</keyword>
<protein>
    <recommendedName>
        <fullName evidence="4">Dioxygenase</fullName>
        <ecNumber evidence="4">1.13.11.-</ecNumber>
    </recommendedName>
</protein>
<dbReference type="EMBL" id="JBHSIM010000061">
    <property type="protein sequence ID" value="MFC4836377.1"/>
    <property type="molecule type" value="Genomic_DNA"/>
</dbReference>
<evidence type="ECO:0000313" key="5">
    <source>
        <dbReference type="EMBL" id="MFC4836377.1"/>
    </source>
</evidence>
<keyword evidence="6" id="KW-1185">Reference proteome</keyword>
<evidence type="ECO:0000256" key="1">
    <source>
        <dbReference type="ARBA" id="ARBA00006787"/>
    </source>
</evidence>
<organism evidence="5 6">
    <name type="scientific">Actinomycetospora chibensis</name>
    <dbReference type="NCBI Taxonomy" id="663606"/>
    <lineage>
        <taxon>Bacteria</taxon>
        <taxon>Bacillati</taxon>
        <taxon>Actinomycetota</taxon>
        <taxon>Actinomycetes</taxon>
        <taxon>Pseudonocardiales</taxon>
        <taxon>Pseudonocardiaceae</taxon>
        <taxon>Actinomycetospora</taxon>
    </lineage>
</organism>
<comment type="cofactor">
    <cofactor evidence="4">
        <name>Fe(2+)</name>
        <dbReference type="ChEBI" id="CHEBI:29033"/>
    </cofactor>
    <text evidence="4">Binds 1 Fe(2+) ion per subunit.</text>
</comment>
<evidence type="ECO:0000256" key="3">
    <source>
        <dbReference type="ARBA" id="ARBA00023004"/>
    </source>
</evidence>
<dbReference type="EC" id="1.13.11.-" evidence="4"/>
<dbReference type="Proteomes" id="UP001595909">
    <property type="component" value="Unassembled WGS sequence"/>
</dbReference>
<keyword evidence="3 4" id="KW-0408">Iron</keyword>
<gene>
    <name evidence="5" type="ORF">ACFPEL_28490</name>
</gene>
<comment type="similarity">
    <text evidence="1 4">Belongs to the carotenoid oxygenase family.</text>
</comment>
<name>A0ABV9RSL6_9PSEU</name>
<keyword evidence="2 4" id="KW-0479">Metal-binding</keyword>
<sequence>MPDINVVRHVRHGGKLLALAESAPPYPLAPELATRGRETCGGSLPASICAHPKVEPRIGEMVVFCYGLEARYLTWSVLGPDEAHGARRRRCPTSTSR</sequence>
<evidence type="ECO:0000313" key="6">
    <source>
        <dbReference type="Proteomes" id="UP001595909"/>
    </source>
</evidence>
<reference evidence="6" key="1">
    <citation type="journal article" date="2019" name="Int. J. Syst. Evol. Microbiol.">
        <title>The Global Catalogue of Microorganisms (GCM) 10K type strain sequencing project: providing services to taxonomists for standard genome sequencing and annotation.</title>
        <authorList>
            <consortium name="The Broad Institute Genomics Platform"/>
            <consortium name="The Broad Institute Genome Sequencing Center for Infectious Disease"/>
            <person name="Wu L."/>
            <person name="Ma J."/>
        </authorList>
    </citation>
    <scope>NUCLEOTIDE SEQUENCE [LARGE SCALE GENOMIC DNA]</scope>
    <source>
        <strain evidence="6">CCUG 50347</strain>
    </source>
</reference>
<dbReference type="RefSeq" id="WP_274191217.1">
    <property type="nucleotide sequence ID" value="NZ_BAABHN010000061.1"/>
</dbReference>
<comment type="caution">
    <text evidence="5">The sequence shown here is derived from an EMBL/GenBank/DDBJ whole genome shotgun (WGS) entry which is preliminary data.</text>
</comment>
<dbReference type="Pfam" id="PF03055">
    <property type="entry name" value="RPE65"/>
    <property type="match status" value="1"/>
</dbReference>
<keyword evidence="4" id="KW-0560">Oxidoreductase</keyword>
<evidence type="ECO:0000256" key="4">
    <source>
        <dbReference type="RuleBase" id="RU364048"/>
    </source>
</evidence>